<sequence length="426" mass="48656">MCSSTCTCVNAQVGLTPLVGAVYRARMPRKKTNKSSKLPSNSRGSTDERRGTYCNDKNDKHDQFERQNFRKGGTYSTVPEQPGNKQADWRVGVIMAICLPISILIFWKVTLPVMWWILTVMVGSDFAQKLSFFKQDVIHILTSECPVWLSAKERAFLDDRSNDGILRVSNISREGFEDIVRRGEPVIVTDALRDWESFGLYDCGYFMRKFPEAEYFDWQGQETINLGNITNRPAFSGLQCASGYMETSWDSNRKYAKEWLRKMPPPYFLREDAYVRHPFAEDREPSITGFLGVPGTGVAPHLDETCDTIMTAQLAGVKNWSVSWPVKDGERIRWGKPIVFTLYPGEAMFWYVAMRHHTEVIEDCSLSFSFLLKSPAPTEYFQRLVEDLSSVPKMEQDALFKETETAKLDYVDTCGILTDDGRTFIA</sequence>
<dbReference type="GeneID" id="110973112"/>
<keyword evidence="2" id="KW-0472">Membrane</keyword>
<evidence type="ECO:0000313" key="3">
    <source>
        <dbReference type="Proteomes" id="UP000694845"/>
    </source>
</evidence>
<evidence type="ECO:0000256" key="2">
    <source>
        <dbReference type="SAM" id="Phobius"/>
    </source>
</evidence>
<dbReference type="KEGG" id="aplc:110973112"/>
<feature type="region of interest" description="Disordered" evidence="1">
    <location>
        <begin position="29"/>
        <end position="60"/>
    </location>
</feature>
<feature type="transmembrane region" description="Helical" evidence="2">
    <location>
        <begin position="89"/>
        <end position="107"/>
    </location>
</feature>
<dbReference type="OrthoDB" id="10007875at2759"/>
<dbReference type="RefSeq" id="XP_022079331.1">
    <property type="nucleotide sequence ID" value="XM_022223639.1"/>
</dbReference>
<keyword evidence="3" id="KW-1185">Reference proteome</keyword>
<evidence type="ECO:0000313" key="4">
    <source>
        <dbReference type="RefSeq" id="XP_022079331.1"/>
    </source>
</evidence>
<dbReference type="Proteomes" id="UP000694845">
    <property type="component" value="Unplaced"/>
</dbReference>
<accession>A0A8B7XGH9</accession>
<dbReference type="OMA" id="YFMRKFP"/>
<feature type="compositionally biased region" description="Basic and acidic residues" evidence="1">
    <location>
        <begin position="45"/>
        <end position="60"/>
    </location>
</feature>
<keyword evidence="2" id="KW-1133">Transmembrane helix</keyword>
<feature type="compositionally biased region" description="Polar residues" evidence="1">
    <location>
        <begin position="35"/>
        <end position="44"/>
    </location>
</feature>
<dbReference type="AlphaFoldDB" id="A0A8B7XGH9"/>
<protein>
    <submittedName>
        <fullName evidence="4">Uncharacterized protein LOC110973112 isoform X1</fullName>
    </submittedName>
</protein>
<gene>
    <name evidence="4" type="primary">LOC110973112</name>
</gene>
<proteinExistence type="predicted"/>
<name>A0A8B7XGH9_ACAPL</name>
<dbReference type="Gene3D" id="2.60.120.650">
    <property type="entry name" value="Cupin"/>
    <property type="match status" value="1"/>
</dbReference>
<reference evidence="4" key="1">
    <citation type="submission" date="2025-08" db="UniProtKB">
        <authorList>
            <consortium name="RefSeq"/>
        </authorList>
    </citation>
    <scope>IDENTIFICATION</scope>
</reference>
<keyword evidence="2" id="KW-0812">Transmembrane</keyword>
<dbReference type="SUPFAM" id="SSF51197">
    <property type="entry name" value="Clavaminate synthase-like"/>
    <property type="match status" value="1"/>
</dbReference>
<organism evidence="3 4">
    <name type="scientific">Acanthaster planci</name>
    <name type="common">Crown-of-thorns starfish</name>
    <dbReference type="NCBI Taxonomy" id="133434"/>
    <lineage>
        <taxon>Eukaryota</taxon>
        <taxon>Metazoa</taxon>
        <taxon>Echinodermata</taxon>
        <taxon>Eleutherozoa</taxon>
        <taxon>Asterozoa</taxon>
        <taxon>Asteroidea</taxon>
        <taxon>Valvatacea</taxon>
        <taxon>Valvatida</taxon>
        <taxon>Acanthasteridae</taxon>
        <taxon>Acanthaster</taxon>
    </lineage>
</organism>
<evidence type="ECO:0000256" key="1">
    <source>
        <dbReference type="SAM" id="MobiDB-lite"/>
    </source>
</evidence>